<comment type="caution">
    <text evidence="19">The sequence shown here is derived from an EMBL/GenBank/DDBJ whole genome shotgun (WGS) entry which is preliminary data.</text>
</comment>
<feature type="binding site" evidence="15">
    <location>
        <position position="990"/>
    </location>
    <ligand>
        <name>Mg(2+)</name>
        <dbReference type="ChEBI" id="CHEBI:18420"/>
    </ligand>
</feature>
<feature type="domain" description="UvrD-like helicase ATP-binding" evidence="17">
    <location>
        <begin position="3"/>
        <end position="459"/>
    </location>
</feature>
<keyword evidence="5 15" id="KW-0378">Hydrolase</keyword>
<dbReference type="Gene3D" id="3.90.320.10">
    <property type="match status" value="1"/>
</dbReference>
<keyword evidence="4 15" id="KW-0227">DNA damage</keyword>
<feature type="binding site" evidence="15">
    <location>
        <position position="1116"/>
    </location>
    <ligand>
        <name>Mg(2+)</name>
        <dbReference type="ChEBI" id="CHEBI:18420"/>
    </ligand>
</feature>
<keyword evidence="20" id="KW-1185">Reference proteome</keyword>
<evidence type="ECO:0000313" key="20">
    <source>
        <dbReference type="Proteomes" id="UP001178148"/>
    </source>
</evidence>
<dbReference type="Pfam" id="PF13361">
    <property type="entry name" value="UvrD_C"/>
    <property type="match status" value="1"/>
</dbReference>
<dbReference type="Gene3D" id="3.40.50.300">
    <property type="entry name" value="P-loop containing nucleotide triphosphate hydrolases"/>
    <property type="match status" value="2"/>
</dbReference>
<dbReference type="GO" id="GO:0003677">
    <property type="term" value="F:DNA binding"/>
    <property type="evidence" value="ECO:0007669"/>
    <property type="project" value="UniProtKB-UniRule"/>
</dbReference>
<comment type="miscellaneous">
    <text evidence="15">In the RecBCD complex, RecB has a slow 3'-5' helicase, an exonuclease activity and loads RecA onto ssDNA, RecD has a fast 5'-3' helicase activity, while RecC stimulates the ATPase and processivity of the RecB helicase and contributes to recognition of the Chi site.</text>
</comment>
<comment type="catalytic activity">
    <reaction evidence="14 15">
        <text>ATP + H2O = ADP + phosphate + H(+)</text>
        <dbReference type="Rhea" id="RHEA:13065"/>
        <dbReference type="ChEBI" id="CHEBI:15377"/>
        <dbReference type="ChEBI" id="CHEBI:15378"/>
        <dbReference type="ChEBI" id="CHEBI:30616"/>
        <dbReference type="ChEBI" id="CHEBI:43474"/>
        <dbReference type="ChEBI" id="CHEBI:456216"/>
        <dbReference type="EC" id="5.6.2.4"/>
    </reaction>
</comment>
<evidence type="ECO:0000256" key="3">
    <source>
        <dbReference type="ARBA" id="ARBA00022741"/>
    </source>
</evidence>
<sequence length="1218" mass="138327">MNNNSATPLDIRLFPLHGIRLIEASAGTGKTYTIANLYLRLLLGHGPNDNTHQSTAHCQTLSVDQILVVTFTEAATGELRDRIRARIHDARLAFIVNHSPDDFLQALLDDLDRHEERIQLLLAAERQMDEASIFTIHGFCQRMLKQHAFESNTLFSSELLTDESHLLNVSAADFWRRTLYPMNKPLTALARSLWSTPEALLTAIRSWLNRPDLQIISGKLPNSLDTFNKDYIAPSLAIKTLWLNDKDTIRAQLHDSGLKANCKSIKRLDEMEAFIQSDELIPILGKDSWNLYSTTTLQTSLKKNANLPEHHIFSKIDNLINKPISLKNAFQGMILKQALERIKSQLNKLKAVHHQLSFDDLLANLAAALTGAHSSTLAEAIRLQFRVAMIDEFQDTDPQQYAIFSNIYIENQDKSTGLFMIGDPKQAIYAFRGADIFTYIEARRQVTAHYTLGTNWRSSAPMVEAVNSIFSRSSSPFIYKEDIPFHPVNTSESGKQKQLTINGELLPAAQIWLPQSSNKTIGSGEYQAIMSAATAIEINQLLTLADKQQCVLKSSKTTRPLRANDIAVLVRSSRQGQLIRNALAQQGIASVYLSNSDSVFSSQLAKDLLRLLFACLTPTNEITLRSALATPLFSLSASHLDTLNHDAHVWEQTIEEFSHYQKIWFEQGVLPMLRRIIYQRNIAENLLTTEFGERQLTDLLHLGELLAHQEMELHNHHALYRWLSEATSSPNKNSAEQQLHLESENNLVKIVTIHKSKGLEYNVVFLPFICTYHEAKQPLYHDETNNKTTLDLEGHKTSLVQAEKERLAEDLRLLYVALTRSVHCCYLGIAPYKRGGNNEITDLHKTAIGYLLNNGNPINAQEISSLLNQLINDCQSFSVSDPPNDKLPTYQPLVTDKQELTALQFTGKIEYDWWVTSYSSLSKSAIAHSYSSLSDQELETATPDASIEAPGHDLEVQQESKHTSAQPQSREDEFSLFYFPKGARPGTFLHTLFERVDFAISYDETLDNFVRKELLKEGYEEHWQPALCQMLHSCLQTPLDGDSLCLGQIPKHQRKIEMEFYIPINKLRASKLNNLIASHDPLSKQAGMLDFHQVQGMLKGFIDLTFEYQGKWYILDYKSNWLGASKEFYTRENMAQAMISHRYDLQYLLYSLALHRLLKQRIPNYNYGHHFGGVIYLFLRGVTLNDPKRHGIYDHRPEQILIEKLDDLFSGTPDNQAS</sequence>
<feature type="region of interest" description="DNA-binding and helicase activity, interacts with RecC" evidence="15">
    <location>
        <begin position="1"/>
        <end position="868"/>
    </location>
</feature>
<evidence type="ECO:0000256" key="1">
    <source>
        <dbReference type="ARBA" id="ARBA00022722"/>
    </source>
</evidence>
<dbReference type="Proteomes" id="UP001178148">
    <property type="component" value="Unassembled WGS sequence"/>
</dbReference>
<keyword evidence="1 15" id="KW-0540">Nuclease</keyword>
<dbReference type="Gene3D" id="1.10.3170.10">
    <property type="entry name" value="Recbcd, chain B, domain 2"/>
    <property type="match status" value="1"/>
</dbReference>
<evidence type="ECO:0000313" key="19">
    <source>
        <dbReference type="EMBL" id="MDP0588415.1"/>
    </source>
</evidence>
<dbReference type="GO" id="GO:0000287">
    <property type="term" value="F:magnesium ion binding"/>
    <property type="evidence" value="ECO:0007669"/>
    <property type="project" value="UniProtKB-UniRule"/>
</dbReference>
<feature type="active site" description="For nuclease activity" evidence="15">
    <location>
        <position position="1116"/>
    </location>
</feature>
<evidence type="ECO:0000256" key="11">
    <source>
        <dbReference type="ARBA" id="ARBA00023204"/>
    </source>
</evidence>
<comment type="function">
    <text evidence="15">A helicase/nuclease that prepares dsDNA breaks (DSB) for recombinational DNA repair. Binds to DSBs and unwinds DNA via a highly rapid and processive ATP-dependent bidirectional helicase activity. Unwinds dsDNA until it encounters a Chi (crossover hotspot instigator) sequence from the 3' direction. Cuts ssDNA a few nucleotides 3' to the Chi site. The properties and activities of the enzyme are changed at Chi. The Chi-altered holoenzyme produces a long 3'-ssDNA overhang and facilitates RecA-binding to the ssDNA for homologous DNA recombination and repair. Holoenzyme degrades any linearized DNA that is unable to undergo homologous recombination. In the holoenzyme this subunit contributes ATPase, 3'-5' helicase, exonuclease activity and loads RecA onto ssDNA.</text>
</comment>
<dbReference type="AlphaFoldDB" id="A0AA90NKT6"/>
<reference evidence="19 20" key="1">
    <citation type="journal article" date="2023" name="bioRxiv">
        <title>An intranuclear bacterial parasite of deep-sea mussels expresses apoptosis inhibitors acquired from its host.</title>
        <authorList>
            <person name="Gonzalez Porras M.A."/>
            <person name="Assie A."/>
            <person name="Tietjen M."/>
            <person name="Violette M."/>
            <person name="Kleiner M."/>
            <person name="Gruber-Vodicka H."/>
            <person name="Dubilier N."/>
            <person name="Leisch N."/>
        </authorList>
    </citation>
    <scope>NUCLEOTIDE SEQUENCE [LARGE SCALE GENOMIC DNA]</scope>
    <source>
        <strain evidence="19">IAP13</strain>
    </source>
</reference>
<feature type="domain" description="UvrD-like helicase C-terminal" evidence="18">
    <location>
        <begin position="496"/>
        <end position="758"/>
    </location>
</feature>
<keyword evidence="3 15" id="KW-0547">Nucleotide-binding</keyword>
<dbReference type="HAMAP" id="MF_01485">
    <property type="entry name" value="RecB"/>
    <property type="match status" value="1"/>
</dbReference>
<dbReference type="InterPro" id="IPR011604">
    <property type="entry name" value="PDDEXK-like_dom_sf"/>
</dbReference>
<comment type="catalytic activity">
    <reaction evidence="15">
        <text>Exonucleolytic cleavage (in the presence of ATP) in either 5'- to 3'- or 3'- to 5'-direction to yield 5'-phosphooligonucleotides.</text>
        <dbReference type="EC" id="3.1.11.5"/>
    </reaction>
</comment>
<evidence type="ECO:0000259" key="17">
    <source>
        <dbReference type="PROSITE" id="PS51198"/>
    </source>
</evidence>
<dbReference type="GO" id="GO:0009338">
    <property type="term" value="C:exodeoxyribonuclease V complex"/>
    <property type="evidence" value="ECO:0007669"/>
    <property type="project" value="TreeGrafter"/>
</dbReference>
<dbReference type="Gene3D" id="1.10.486.10">
    <property type="entry name" value="PCRA, domain 4"/>
    <property type="match status" value="1"/>
</dbReference>
<dbReference type="GO" id="GO:0005829">
    <property type="term" value="C:cytosol"/>
    <property type="evidence" value="ECO:0007669"/>
    <property type="project" value="TreeGrafter"/>
</dbReference>
<feature type="binding site" evidence="16">
    <location>
        <begin position="24"/>
        <end position="31"/>
    </location>
    <ligand>
        <name>ATP</name>
        <dbReference type="ChEBI" id="CHEBI:30616"/>
    </ligand>
</feature>
<evidence type="ECO:0000256" key="14">
    <source>
        <dbReference type="ARBA" id="ARBA00048988"/>
    </source>
</evidence>
<evidence type="ECO:0000256" key="12">
    <source>
        <dbReference type="ARBA" id="ARBA00023235"/>
    </source>
</evidence>
<keyword evidence="2 15" id="KW-0479">Metal-binding</keyword>
<dbReference type="EMBL" id="JASXSV010000004">
    <property type="protein sequence ID" value="MDP0588415.1"/>
    <property type="molecule type" value="Genomic_DNA"/>
</dbReference>
<keyword evidence="10 15" id="KW-0238">DNA-binding</keyword>
<evidence type="ECO:0000259" key="18">
    <source>
        <dbReference type="PROSITE" id="PS51217"/>
    </source>
</evidence>
<feature type="binding site" evidence="15">
    <location>
        <position position="1103"/>
    </location>
    <ligand>
        <name>Mg(2+)</name>
        <dbReference type="ChEBI" id="CHEBI:18420"/>
    </ligand>
</feature>
<evidence type="ECO:0000256" key="7">
    <source>
        <dbReference type="ARBA" id="ARBA00022839"/>
    </source>
</evidence>
<proteinExistence type="inferred from homology"/>
<keyword evidence="9 15" id="KW-0460">Magnesium</keyword>
<evidence type="ECO:0000256" key="2">
    <source>
        <dbReference type="ARBA" id="ARBA00022723"/>
    </source>
</evidence>
<evidence type="ECO:0000256" key="8">
    <source>
        <dbReference type="ARBA" id="ARBA00022840"/>
    </source>
</evidence>
<keyword evidence="12 15" id="KW-0413">Isomerase</keyword>
<evidence type="ECO:0000256" key="16">
    <source>
        <dbReference type="PROSITE-ProRule" id="PRU00560"/>
    </source>
</evidence>
<name>A0AA90NKT6_9GAMM</name>
<dbReference type="CDD" id="cd22352">
    <property type="entry name" value="RecB_C-like"/>
    <property type="match status" value="1"/>
</dbReference>
<comment type="domain">
    <text evidence="15">The N-terminal DNA-binding domain is a ssDNA-dependent ATPase and has ATP-dependent 3'-5' helicase function. This domain interacts with RecC.</text>
</comment>
<evidence type="ECO:0000256" key="5">
    <source>
        <dbReference type="ARBA" id="ARBA00022801"/>
    </source>
</evidence>
<dbReference type="SUPFAM" id="SSF52540">
    <property type="entry name" value="P-loop containing nucleoside triphosphate hydrolases"/>
    <property type="match status" value="1"/>
</dbReference>
<dbReference type="EC" id="5.6.2.4" evidence="15"/>
<dbReference type="GO" id="GO:0005524">
    <property type="term" value="F:ATP binding"/>
    <property type="evidence" value="ECO:0007669"/>
    <property type="project" value="UniProtKB-UniRule"/>
</dbReference>
<dbReference type="InterPro" id="IPR027417">
    <property type="entry name" value="P-loop_NTPase"/>
</dbReference>
<comment type="cofactor">
    <cofactor evidence="15">
        <name>Mg(2+)</name>
        <dbReference type="ChEBI" id="CHEBI:18420"/>
    </cofactor>
    <text evidence="15">Binds 1 Mg(2+) ion per subunit.</text>
</comment>
<comment type="catalytic activity">
    <reaction evidence="13 15">
        <text>Couples ATP hydrolysis with the unwinding of duplex DNA by translocating in the 3'-5' direction.</text>
        <dbReference type="EC" id="5.6.2.4"/>
    </reaction>
</comment>
<feature type="region of interest" description="Nuclease activity, interacts with RecD and RecA" evidence="15">
    <location>
        <begin position="912"/>
        <end position="1218"/>
    </location>
</feature>
<evidence type="ECO:0000256" key="10">
    <source>
        <dbReference type="ARBA" id="ARBA00023125"/>
    </source>
</evidence>
<keyword evidence="6 15" id="KW-0347">Helicase</keyword>
<dbReference type="InterPro" id="IPR014016">
    <property type="entry name" value="UvrD-like_ATP-bd"/>
</dbReference>
<keyword evidence="7 15" id="KW-0269">Exonuclease</keyword>
<dbReference type="InterPro" id="IPR000212">
    <property type="entry name" value="DNA_helicase_UvrD/REP"/>
</dbReference>
<dbReference type="GO" id="GO:0000724">
    <property type="term" value="P:double-strand break repair via homologous recombination"/>
    <property type="evidence" value="ECO:0007669"/>
    <property type="project" value="UniProtKB-UniRule"/>
</dbReference>
<evidence type="ECO:0000256" key="6">
    <source>
        <dbReference type="ARBA" id="ARBA00022806"/>
    </source>
</evidence>
<dbReference type="EC" id="3.1.11.5" evidence="15"/>
<dbReference type="InterPro" id="IPR011335">
    <property type="entry name" value="Restrct_endonuc-II-like"/>
</dbReference>
<keyword evidence="11 15" id="KW-0234">DNA repair</keyword>
<comment type="similarity">
    <text evidence="15">Belongs to the helicase family. UvrD subfamily.</text>
</comment>
<organism evidence="19 20">
    <name type="scientific">Candidatus Endonucleibacter bathymodioli</name>
    <dbReference type="NCBI Taxonomy" id="539814"/>
    <lineage>
        <taxon>Bacteria</taxon>
        <taxon>Pseudomonadati</taxon>
        <taxon>Pseudomonadota</taxon>
        <taxon>Gammaproteobacteria</taxon>
        <taxon>Oceanospirillales</taxon>
        <taxon>Endozoicomonadaceae</taxon>
        <taxon>Candidatus Endonucleibacter</taxon>
    </lineage>
</organism>
<keyword evidence="8 15" id="KW-0067">ATP-binding</keyword>
<comment type="domain">
    <text evidence="15">The C-terminal domain has nuclease activity and interacts with RecD. It interacts with RecA, facilitating its loading onto ssDNA.</text>
</comment>
<dbReference type="PANTHER" id="PTHR11070">
    <property type="entry name" value="UVRD / RECB / PCRA DNA HELICASE FAMILY MEMBER"/>
    <property type="match status" value="1"/>
</dbReference>
<dbReference type="PANTHER" id="PTHR11070:SF23">
    <property type="entry name" value="RECBCD ENZYME SUBUNIT RECB"/>
    <property type="match status" value="1"/>
</dbReference>
<dbReference type="GO" id="GO:0008854">
    <property type="term" value="F:exodeoxyribonuclease V activity"/>
    <property type="evidence" value="ECO:0007669"/>
    <property type="project" value="UniProtKB-EC"/>
</dbReference>
<dbReference type="PROSITE" id="PS51198">
    <property type="entry name" value="UVRD_HELICASE_ATP_BIND"/>
    <property type="match status" value="1"/>
</dbReference>
<dbReference type="GO" id="GO:0043138">
    <property type="term" value="F:3'-5' DNA helicase activity"/>
    <property type="evidence" value="ECO:0007669"/>
    <property type="project" value="UniProtKB-UniRule"/>
</dbReference>
<dbReference type="InterPro" id="IPR004586">
    <property type="entry name" value="RecB"/>
</dbReference>
<accession>A0AA90NKT6</accession>
<dbReference type="InterPro" id="IPR014017">
    <property type="entry name" value="DNA_helicase_UvrD-like_C"/>
</dbReference>
<dbReference type="Pfam" id="PF00580">
    <property type="entry name" value="UvrD-helicase"/>
    <property type="match status" value="1"/>
</dbReference>
<dbReference type="PROSITE" id="PS51217">
    <property type="entry name" value="UVRD_HELICASE_CTER"/>
    <property type="match status" value="1"/>
</dbReference>
<evidence type="ECO:0000256" key="15">
    <source>
        <dbReference type="HAMAP-Rule" id="MF_01485"/>
    </source>
</evidence>
<evidence type="ECO:0000256" key="13">
    <source>
        <dbReference type="ARBA" id="ARBA00034617"/>
    </source>
</evidence>
<evidence type="ECO:0000256" key="9">
    <source>
        <dbReference type="ARBA" id="ARBA00022842"/>
    </source>
</evidence>
<evidence type="ECO:0000256" key="4">
    <source>
        <dbReference type="ARBA" id="ARBA00022763"/>
    </source>
</evidence>
<dbReference type="SUPFAM" id="SSF52980">
    <property type="entry name" value="Restriction endonuclease-like"/>
    <property type="match status" value="1"/>
</dbReference>
<dbReference type="NCBIfam" id="TIGR00609">
    <property type="entry name" value="recB"/>
    <property type="match status" value="1"/>
</dbReference>
<gene>
    <name evidence="15 19" type="primary">recB</name>
    <name evidence="19" type="ORF">QS748_04200</name>
</gene>
<protein>
    <recommendedName>
        <fullName evidence="15">RecBCD enzyme subunit RecB</fullName>
        <ecNumber evidence="15">3.1.11.5</ecNumber>
        <ecNumber evidence="15">5.6.2.4</ecNumber>
    </recommendedName>
    <alternativeName>
        <fullName evidence="15">DNA 3'-5' helicase subunit RecB</fullName>
    </alternativeName>
    <alternativeName>
        <fullName evidence="15">Exonuclease V subunit RecB</fullName>
        <shortName evidence="15">ExoV subunit RecB</shortName>
    </alternativeName>
    <alternativeName>
        <fullName evidence="15">Helicase/nuclease RecBCD subunit RecB</fullName>
    </alternativeName>
</protein>
<comment type="subunit">
    <text evidence="15">Heterotrimer of RecB, RecC and RecD. All subunits contribute to DNA-binding. Interacts with RecA.</text>
</comment>